<dbReference type="VEuPathDB" id="TrichDB:TRFO_15516"/>
<feature type="transmembrane region" description="Helical" evidence="2">
    <location>
        <begin position="149"/>
        <end position="172"/>
    </location>
</feature>
<feature type="transmembrane region" description="Helical" evidence="2">
    <location>
        <begin position="75"/>
        <end position="95"/>
    </location>
</feature>
<evidence type="ECO:0000256" key="1">
    <source>
        <dbReference type="SAM" id="MobiDB-lite"/>
    </source>
</evidence>
<organism evidence="3 4">
    <name type="scientific">Tritrichomonas foetus</name>
    <dbReference type="NCBI Taxonomy" id="1144522"/>
    <lineage>
        <taxon>Eukaryota</taxon>
        <taxon>Metamonada</taxon>
        <taxon>Parabasalia</taxon>
        <taxon>Tritrichomonadida</taxon>
        <taxon>Tritrichomonadidae</taxon>
        <taxon>Tritrichomonas</taxon>
    </lineage>
</organism>
<evidence type="ECO:0000256" key="2">
    <source>
        <dbReference type="SAM" id="Phobius"/>
    </source>
</evidence>
<name>A0A1J4KTJ4_9EUKA</name>
<evidence type="ECO:0000313" key="3">
    <source>
        <dbReference type="EMBL" id="OHT14216.1"/>
    </source>
</evidence>
<dbReference type="AlphaFoldDB" id="A0A1J4KTJ4"/>
<evidence type="ECO:0000313" key="4">
    <source>
        <dbReference type="Proteomes" id="UP000179807"/>
    </source>
</evidence>
<dbReference type="EMBL" id="MLAK01000412">
    <property type="protein sequence ID" value="OHT14216.1"/>
    <property type="molecule type" value="Genomic_DNA"/>
</dbReference>
<dbReference type="RefSeq" id="XP_068367352.1">
    <property type="nucleotide sequence ID" value="XM_068498430.1"/>
</dbReference>
<gene>
    <name evidence="3" type="ORF">TRFO_15516</name>
</gene>
<feature type="compositionally biased region" description="Basic and acidic residues" evidence="1">
    <location>
        <begin position="277"/>
        <end position="287"/>
    </location>
</feature>
<feature type="region of interest" description="Disordered" evidence="1">
    <location>
        <begin position="360"/>
        <end position="395"/>
    </location>
</feature>
<feature type="transmembrane region" description="Helical" evidence="2">
    <location>
        <begin position="45"/>
        <end position="68"/>
    </location>
</feature>
<accession>A0A1J4KTJ4</accession>
<sequence length="437" mass="50418">MPCDAATFAKVCRVVAPLVGIGDGLYLVFVYSDEYWLSIIGYKNLVLSLLLMLFSIGSFSASIVFFLVKKERKSLVVNLYSLSSIICFFISIILLRSSSTKVQDEAIFWIESYNQTYNESKLMANFEKQYPNEQINNYIRTHVTYAHDVLLLTLLIWVLFFVIFSFFSHVLIEYFNTINSNLSQVSRKHSFRYYNDENNEYVYEYEYYDYDDETHEKTGVRTRTRTSTPIYSKAKIAHVRSATKILRLVNMDSQPNVLQNATPVKGDNQNSEVSQTFDEKTDSDKSAKSIISRKNIHINLSDSYMSYSDEAHISAITSTSPRRSKTIIPKRLRRIHLDEPLNIDSDSILPEQNTSIDFSMRHSRKMSRSPRSPRQTEQVPARLRPLDVKSNTPKKKYNWDNPIKIVLSSSDSDSTSSLFNSYDSFGFFGGFHSSDSW</sequence>
<keyword evidence="2" id="KW-0472">Membrane</keyword>
<keyword evidence="2" id="KW-1133">Transmembrane helix</keyword>
<protein>
    <submittedName>
        <fullName evidence="3">Uncharacterized protein</fullName>
    </submittedName>
</protein>
<keyword evidence="2" id="KW-0812">Transmembrane</keyword>
<proteinExistence type="predicted"/>
<dbReference type="Proteomes" id="UP000179807">
    <property type="component" value="Unassembled WGS sequence"/>
</dbReference>
<comment type="caution">
    <text evidence="3">The sequence shown here is derived from an EMBL/GenBank/DDBJ whole genome shotgun (WGS) entry which is preliminary data.</text>
</comment>
<reference evidence="3" key="1">
    <citation type="submission" date="2016-10" db="EMBL/GenBank/DDBJ databases">
        <authorList>
            <person name="Benchimol M."/>
            <person name="Almeida L.G."/>
            <person name="Vasconcelos A.T."/>
            <person name="Perreira-Neves A."/>
            <person name="Rosa I.A."/>
            <person name="Tasca T."/>
            <person name="Bogo M.R."/>
            <person name="de Souza W."/>
        </authorList>
    </citation>
    <scope>NUCLEOTIDE SEQUENCE [LARGE SCALE GENOMIC DNA]</scope>
    <source>
        <strain evidence="3">K</strain>
    </source>
</reference>
<dbReference type="GeneID" id="94833134"/>
<feature type="region of interest" description="Disordered" evidence="1">
    <location>
        <begin position="260"/>
        <end position="288"/>
    </location>
</feature>
<keyword evidence="4" id="KW-1185">Reference proteome</keyword>
<feature type="compositionally biased region" description="Polar residues" evidence="1">
    <location>
        <begin position="260"/>
        <end position="276"/>
    </location>
</feature>